<name>A0A6M6BMP2_9BACT</name>
<dbReference type="AlphaFoldDB" id="A0A6M6BMP2"/>
<reference evidence="1 2" key="1">
    <citation type="submission" date="2020-05" db="EMBL/GenBank/DDBJ databases">
        <title>Complete genome sequence of Hymenobacter sp. TS19 in Coasted Sand Dune.</title>
        <authorList>
            <person name="Lee J.-H."/>
            <person name="Jung J.-H."/>
            <person name="Jeong S."/>
            <person name="Zhao L."/>
            <person name="Kim M.-K."/>
            <person name="Seo H.-S."/>
            <person name="Lim S."/>
        </authorList>
    </citation>
    <scope>NUCLEOTIDE SEQUENCE [LARGE SCALE GENOMIC DNA]</scope>
    <source>
        <strain evidence="1 2">TS19</strain>
    </source>
</reference>
<dbReference type="Proteomes" id="UP000501623">
    <property type="component" value="Chromosome"/>
</dbReference>
<gene>
    <name evidence="1" type="ORF">HMJ29_20100</name>
</gene>
<evidence type="ECO:0000313" key="2">
    <source>
        <dbReference type="Proteomes" id="UP000501623"/>
    </source>
</evidence>
<keyword evidence="2" id="KW-1185">Reference proteome</keyword>
<proteinExistence type="predicted"/>
<dbReference type="EMBL" id="CP053538">
    <property type="protein sequence ID" value="QJX49084.1"/>
    <property type="molecule type" value="Genomic_DNA"/>
</dbReference>
<sequence length="699" mass="73343">MPFASIAQNTYLWQGTSTSWNDPLNWSPARLIPATTDVLIFDGAVTPSTTVALDYSTTQTVGQVRFSNAIKATLTTNSARELLINGNPNAVGLTTEAGTTLAIVGTQASGSGDLIIRLAANVPARLAGRLELKGSATANSAHQLLSTTVGAIEFLSGSYVQPGTRFTGFLFGSATANKNSVIFRNGSTYEQATGSTPFGSVTTYQVTNFEPNSYFLYTATGNTVGLSGRTYGKLEINTNRTLTISTYSTNPSIIQSDLIITAGVVTINTSNVELRGNLLINGGSLVFNQDANNNALALTLNGTAAQRIGGTAAGSLTLPSNTTLALNNAAGLTLERPVVANGPVTLSQGLLSTSSTNRLTLGPVASISGSASSFVQGPLVRQSSTTGALFFPIGKGTIYRPLTLNVTTAPAGTTAYIAEQQEGRPSDQNMLDDLRRVSSIRYYSLTSSPAPAAGTFAGNIALSFGSDDRVADPNMASFVIARSTGAGWNNLGHLTNSTSALTSNSLNSLGDFALGSTEPNQNPLPVSLTSFSGSHQPNGVVLRWATASEKQNAYFEVERQVAGQPFRALGQVAGKGSSTTPAEYSYSDNAPVPGVVYYRLRQVDANGTATYSSVAAVLVPEQPLQISLYPNPAIRQLNLTGSANDAQYRVLNEQGTVLLIGWVAAGQSINVESLRPGLYRLEIVAGRRRTVRAFVRSRE</sequence>
<organism evidence="1 2">
    <name type="scientific">Hymenobacter taeanensis</name>
    <dbReference type="NCBI Taxonomy" id="2735321"/>
    <lineage>
        <taxon>Bacteria</taxon>
        <taxon>Pseudomonadati</taxon>
        <taxon>Bacteroidota</taxon>
        <taxon>Cytophagia</taxon>
        <taxon>Cytophagales</taxon>
        <taxon>Hymenobacteraceae</taxon>
        <taxon>Hymenobacter</taxon>
    </lineage>
</organism>
<accession>A0A6M6BMP2</accession>
<evidence type="ECO:0000313" key="1">
    <source>
        <dbReference type="EMBL" id="QJX49084.1"/>
    </source>
</evidence>
<dbReference type="KEGG" id="hts:HMJ29_20100"/>
<dbReference type="InterPro" id="IPR013783">
    <property type="entry name" value="Ig-like_fold"/>
</dbReference>
<protein>
    <submittedName>
        <fullName evidence="1">T9SS type A sorting domain-containing protein</fullName>
    </submittedName>
</protein>
<dbReference type="RefSeq" id="WP_171593171.1">
    <property type="nucleotide sequence ID" value="NZ_CP053538.1"/>
</dbReference>
<dbReference type="Gene3D" id="2.60.40.10">
    <property type="entry name" value="Immunoglobulins"/>
    <property type="match status" value="1"/>
</dbReference>